<keyword evidence="3" id="KW-1185">Reference proteome</keyword>
<proteinExistence type="predicted"/>
<sequence length="282" mass="32081">MATSSSSIPSPHFFLQVEQMRPSQDFEPRYDGQGHWKPPNPLGSNELIQEEAASWYEFDNWHARAVGALDDEKYDYKTFSFYSNEGRIWMWEGDATSSRIGDGVSNRRIRPRVTGRQRHANRSSSDESEDSAHTDDWAQLSFLWPIPQDPLHRSRITRRGNSRQVRLQQRNSIGLYQLLPEPYRAASDQRHGAQGHGGILGDLPILIALLALSVLPSEVGGALVNCLRRTYRPHQYNIGRGWAQPQRGIVVRTLCDTDRDSDDLAIQRVEAYEMGRFGTFAA</sequence>
<evidence type="ECO:0000256" key="1">
    <source>
        <dbReference type="SAM" id="MobiDB-lite"/>
    </source>
</evidence>
<reference evidence="2 3" key="1">
    <citation type="submission" date="2023-08" db="EMBL/GenBank/DDBJ databases">
        <title>Black Yeasts Isolated from many extreme environments.</title>
        <authorList>
            <person name="Coleine C."/>
            <person name="Stajich J.E."/>
            <person name="Selbmann L."/>
        </authorList>
    </citation>
    <scope>NUCLEOTIDE SEQUENCE [LARGE SCALE GENOMIC DNA]</scope>
    <source>
        <strain evidence="2 3">CCFEE 5935</strain>
    </source>
</reference>
<accession>A0AAV9NU22</accession>
<protein>
    <submittedName>
        <fullName evidence="2">Uncharacterized protein</fullName>
    </submittedName>
</protein>
<name>A0AAV9NU22_9PEZI</name>
<dbReference type="GeneID" id="89932385"/>
<gene>
    <name evidence="2" type="ORF">LTR77_011065</name>
</gene>
<feature type="compositionally biased region" description="Basic residues" evidence="1">
    <location>
        <begin position="107"/>
        <end position="121"/>
    </location>
</feature>
<dbReference type="EMBL" id="JAVRRT010000031">
    <property type="protein sequence ID" value="KAK5162904.1"/>
    <property type="molecule type" value="Genomic_DNA"/>
</dbReference>
<dbReference type="AlphaFoldDB" id="A0AAV9NU22"/>
<comment type="caution">
    <text evidence="2">The sequence shown here is derived from an EMBL/GenBank/DDBJ whole genome shotgun (WGS) entry which is preliminary data.</text>
</comment>
<organism evidence="2 3">
    <name type="scientific">Saxophila tyrrhenica</name>
    <dbReference type="NCBI Taxonomy" id="1690608"/>
    <lineage>
        <taxon>Eukaryota</taxon>
        <taxon>Fungi</taxon>
        <taxon>Dikarya</taxon>
        <taxon>Ascomycota</taxon>
        <taxon>Pezizomycotina</taxon>
        <taxon>Dothideomycetes</taxon>
        <taxon>Dothideomycetidae</taxon>
        <taxon>Mycosphaerellales</taxon>
        <taxon>Extremaceae</taxon>
        <taxon>Saxophila</taxon>
    </lineage>
</organism>
<evidence type="ECO:0000313" key="3">
    <source>
        <dbReference type="Proteomes" id="UP001337655"/>
    </source>
</evidence>
<dbReference type="RefSeq" id="XP_064653503.1">
    <property type="nucleotide sequence ID" value="XM_064808277.1"/>
</dbReference>
<feature type="region of interest" description="Disordered" evidence="1">
    <location>
        <begin position="99"/>
        <end position="133"/>
    </location>
</feature>
<dbReference type="Proteomes" id="UP001337655">
    <property type="component" value="Unassembled WGS sequence"/>
</dbReference>
<evidence type="ECO:0000313" key="2">
    <source>
        <dbReference type="EMBL" id="KAK5162904.1"/>
    </source>
</evidence>